<comment type="caution">
    <text evidence="2">The sequence shown here is derived from an EMBL/GenBank/DDBJ whole genome shotgun (WGS) entry which is preliminary data.</text>
</comment>
<evidence type="ECO:0000313" key="2">
    <source>
        <dbReference type="EMBL" id="RIA98994.1"/>
    </source>
</evidence>
<dbReference type="PANTHER" id="PTHR34213">
    <property type="entry name" value="NUCLEAR TRANSPORT FACTOR 2 (NTF2) FAMILY PROTEIN"/>
    <property type="match status" value="1"/>
</dbReference>
<dbReference type="SUPFAM" id="SSF54427">
    <property type="entry name" value="NTF2-like"/>
    <property type="match status" value="1"/>
</dbReference>
<name>A0A397TVU0_9GLOM</name>
<dbReference type="PANTHER" id="PTHR34213:SF2">
    <property type="entry name" value="NUCLEAR TRANSPORT FACTOR 2 (NTF2) FAMILY PROTEIN"/>
    <property type="match status" value="1"/>
</dbReference>
<organism evidence="2 3">
    <name type="scientific">Glomus cerebriforme</name>
    <dbReference type="NCBI Taxonomy" id="658196"/>
    <lineage>
        <taxon>Eukaryota</taxon>
        <taxon>Fungi</taxon>
        <taxon>Fungi incertae sedis</taxon>
        <taxon>Mucoromycota</taxon>
        <taxon>Glomeromycotina</taxon>
        <taxon>Glomeromycetes</taxon>
        <taxon>Glomerales</taxon>
        <taxon>Glomeraceae</taxon>
        <taxon>Glomus</taxon>
    </lineage>
</organism>
<keyword evidence="3" id="KW-1185">Reference proteome</keyword>
<dbReference type="Proteomes" id="UP000265703">
    <property type="component" value="Unassembled WGS sequence"/>
</dbReference>
<dbReference type="Pfam" id="PF24840">
    <property type="entry name" value="NTF2_SigF"/>
    <property type="match status" value="1"/>
</dbReference>
<feature type="domain" description="SigF-like NTF2-like" evidence="1">
    <location>
        <begin position="5"/>
        <end position="143"/>
    </location>
</feature>
<reference evidence="2 3" key="1">
    <citation type="submission" date="2018-06" db="EMBL/GenBank/DDBJ databases">
        <title>Comparative genomics reveals the genomic features of Rhizophagus irregularis, R. cerebriforme, R. diaphanum and Gigaspora rosea, and their symbiotic lifestyle signature.</title>
        <authorList>
            <person name="Morin E."/>
            <person name="San Clemente H."/>
            <person name="Chen E.C.H."/>
            <person name="De La Providencia I."/>
            <person name="Hainaut M."/>
            <person name="Kuo A."/>
            <person name="Kohler A."/>
            <person name="Murat C."/>
            <person name="Tang N."/>
            <person name="Roy S."/>
            <person name="Loubradou J."/>
            <person name="Henrissat B."/>
            <person name="Grigoriev I.V."/>
            <person name="Corradi N."/>
            <person name="Roux C."/>
            <person name="Martin F.M."/>
        </authorList>
    </citation>
    <scope>NUCLEOTIDE SEQUENCE [LARGE SCALE GENOMIC DNA]</scope>
    <source>
        <strain evidence="2 3">DAOM 227022</strain>
    </source>
</reference>
<sequence>MSEDLKDIAREVHEILYSKRKNAQQNIVRTYYDTSAVFEEPIIFVRGQDEIIRQFLFMATIFISITAEIYSITDSMVAGNHHIVSIDALIKYRLPLKPIIFRQEIELRTITKLEFDEQNKIVKHEDIWSIKDLVETLPCVGWVYSYFGRKSVGLFTNQLVDWVQNGIRNFIEY</sequence>
<proteinExistence type="predicted"/>
<evidence type="ECO:0000259" key="1">
    <source>
        <dbReference type="Pfam" id="PF24840"/>
    </source>
</evidence>
<evidence type="ECO:0000313" key="3">
    <source>
        <dbReference type="Proteomes" id="UP000265703"/>
    </source>
</evidence>
<dbReference type="OrthoDB" id="9995831at2759"/>
<dbReference type="Gene3D" id="3.10.450.50">
    <property type="match status" value="1"/>
</dbReference>
<dbReference type="InterPro" id="IPR057514">
    <property type="entry name" value="NTF2_SigF"/>
</dbReference>
<accession>A0A397TVU0</accession>
<dbReference type="AlphaFoldDB" id="A0A397TVU0"/>
<gene>
    <name evidence="2" type="ORF">C1645_748238</name>
</gene>
<dbReference type="InterPro" id="IPR032710">
    <property type="entry name" value="NTF2-like_dom_sf"/>
</dbReference>
<dbReference type="EMBL" id="QKYT01000008">
    <property type="protein sequence ID" value="RIA98994.1"/>
    <property type="molecule type" value="Genomic_DNA"/>
</dbReference>
<protein>
    <recommendedName>
        <fullName evidence="1">SigF-like NTF2-like domain-containing protein</fullName>
    </recommendedName>
</protein>